<name>A0ABP8M1A8_9BACT</name>
<evidence type="ECO:0000313" key="3">
    <source>
        <dbReference type="Proteomes" id="UP001501508"/>
    </source>
</evidence>
<sequence length="169" mass="19193">MSTENLHSQEAVDKLKEMVDKIDIGMMCTPVEGTGHVHAVPMSRQEVDEAGNIWYLFSAESETHRNLLRNNKLSLLYADVGNYNFLSINGTGEISRDRDRIEKYWNKMVEAWFENGIEDARIRILKVIPSEAHYWDNKTNKLVTFFKVVASAASGAKLDIGREGDLDLS</sequence>
<proteinExistence type="predicted"/>
<dbReference type="SUPFAM" id="SSF50475">
    <property type="entry name" value="FMN-binding split barrel"/>
    <property type="match status" value="1"/>
</dbReference>
<dbReference type="Proteomes" id="UP001501508">
    <property type="component" value="Unassembled WGS sequence"/>
</dbReference>
<dbReference type="PANTHER" id="PTHR34818">
    <property type="entry name" value="PROTEIN BLI-3"/>
    <property type="match status" value="1"/>
</dbReference>
<reference evidence="3" key="1">
    <citation type="journal article" date="2019" name="Int. J. Syst. Evol. Microbiol.">
        <title>The Global Catalogue of Microorganisms (GCM) 10K type strain sequencing project: providing services to taxonomists for standard genome sequencing and annotation.</title>
        <authorList>
            <consortium name="The Broad Institute Genomics Platform"/>
            <consortium name="The Broad Institute Genome Sequencing Center for Infectious Disease"/>
            <person name="Wu L."/>
            <person name="Ma J."/>
        </authorList>
    </citation>
    <scope>NUCLEOTIDE SEQUENCE [LARGE SCALE GENOMIC DNA]</scope>
    <source>
        <strain evidence="3">JCM 31920</strain>
    </source>
</reference>
<dbReference type="EMBL" id="BAABEY010000026">
    <property type="protein sequence ID" value="GAA4442449.1"/>
    <property type="molecule type" value="Genomic_DNA"/>
</dbReference>
<dbReference type="InterPro" id="IPR012349">
    <property type="entry name" value="Split_barrel_FMN-bd"/>
</dbReference>
<evidence type="ECO:0000313" key="2">
    <source>
        <dbReference type="EMBL" id="GAA4442449.1"/>
    </source>
</evidence>
<dbReference type="Gene3D" id="2.30.110.10">
    <property type="entry name" value="Electron Transport, Fmn-binding Protein, Chain A"/>
    <property type="match status" value="1"/>
</dbReference>
<protein>
    <recommendedName>
        <fullName evidence="1">General stress protein FMN-binding split barrel domain-containing protein</fullName>
    </recommendedName>
</protein>
<evidence type="ECO:0000259" key="1">
    <source>
        <dbReference type="Pfam" id="PF16242"/>
    </source>
</evidence>
<dbReference type="InterPro" id="IPR038725">
    <property type="entry name" value="YdaG_split_barrel_FMN-bd"/>
</dbReference>
<comment type="caution">
    <text evidence="2">The sequence shown here is derived from an EMBL/GenBank/DDBJ whole genome shotgun (WGS) entry which is preliminary data.</text>
</comment>
<gene>
    <name evidence="2" type="ORF">GCM10023091_29320</name>
</gene>
<accession>A0ABP8M1A8</accession>
<dbReference type="RefSeq" id="WP_345030515.1">
    <property type="nucleotide sequence ID" value="NZ_BAABEY010000026.1"/>
</dbReference>
<dbReference type="InterPro" id="IPR052917">
    <property type="entry name" value="Stress-Dev_Protein"/>
</dbReference>
<organism evidence="2 3">
    <name type="scientific">Ravibacter arvi</name>
    <dbReference type="NCBI Taxonomy" id="2051041"/>
    <lineage>
        <taxon>Bacteria</taxon>
        <taxon>Pseudomonadati</taxon>
        <taxon>Bacteroidota</taxon>
        <taxon>Cytophagia</taxon>
        <taxon>Cytophagales</taxon>
        <taxon>Spirosomataceae</taxon>
        <taxon>Ravibacter</taxon>
    </lineage>
</organism>
<dbReference type="Pfam" id="PF16242">
    <property type="entry name" value="Pyrid_ox_like"/>
    <property type="match status" value="1"/>
</dbReference>
<feature type="domain" description="General stress protein FMN-binding split barrel" evidence="1">
    <location>
        <begin position="10"/>
        <end position="159"/>
    </location>
</feature>
<keyword evidence="3" id="KW-1185">Reference proteome</keyword>
<dbReference type="PANTHER" id="PTHR34818:SF1">
    <property type="entry name" value="PROTEIN BLI-3"/>
    <property type="match status" value="1"/>
</dbReference>